<evidence type="ECO:0008006" key="3">
    <source>
        <dbReference type="Google" id="ProtNLM"/>
    </source>
</evidence>
<keyword evidence="2" id="KW-1185">Reference proteome</keyword>
<protein>
    <recommendedName>
        <fullName evidence="3">EB domain-containing protein</fullName>
    </recommendedName>
</protein>
<accession>A0A9D4GJX6</accession>
<gene>
    <name evidence="1" type="ORF">DPMN_120176</name>
</gene>
<proteinExistence type="predicted"/>
<sequence>MGSTCLSANSFCNPQSVCTCNTGFYESSGSCLQKKNLGETCIEGNNDMCGPDFSAFSSLSPYTCGCQSGFIRSGNACVLSSAIATTEKSDPSATNRQTNITTATRSNIWNVKQTNHPSPNRNVYSCTR</sequence>
<name>A0A9D4GJX6_DREPO</name>
<dbReference type="Proteomes" id="UP000828390">
    <property type="component" value="Unassembled WGS sequence"/>
</dbReference>
<dbReference type="EMBL" id="JAIWYP010000005">
    <property type="protein sequence ID" value="KAH3818455.1"/>
    <property type="molecule type" value="Genomic_DNA"/>
</dbReference>
<evidence type="ECO:0000313" key="2">
    <source>
        <dbReference type="Proteomes" id="UP000828390"/>
    </source>
</evidence>
<dbReference type="AlphaFoldDB" id="A0A9D4GJX6"/>
<organism evidence="1 2">
    <name type="scientific">Dreissena polymorpha</name>
    <name type="common">Zebra mussel</name>
    <name type="synonym">Mytilus polymorpha</name>
    <dbReference type="NCBI Taxonomy" id="45954"/>
    <lineage>
        <taxon>Eukaryota</taxon>
        <taxon>Metazoa</taxon>
        <taxon>Spiralia</taxon>
        <taxon>Lophotrochozoa</taxon>
        <taxon>Mollusca</taxon>
        <taxon>Bivalvia</taxon>
        <taxon>Autobranchia</taxon>
        <taxon>Heteroconchia</taxon>
        <taxon>Euheterodonta</taxon>
        <taxon>Imparidentia</taxon>
        <taxon>Neoheterodontei</taxon>
        <taxon>Myida</taxon>
        <taxon>Dreissenoidea</taxon>
        <taxon>Dreissenidae</taxon>
        <taxon>Dreissena</taxon>
    </lineage>
</organism>
<comment type="caution">
    <text evidence="1">The sequence shown here is derived from an EMBL/GenBank/DDBJ whole genome shotgun (WGS) entry which is preliminary data.</text>
</comment>
<evidence type="ECO:0000313" key="1">
    <source>
        <dbReference type="EMBL" id="KAH3818455.1"/>
    </source>
</evidence>
<reference evidence="1" key="2">
    <citation type="submission" date="2020-11" db="EMBL/GenBank/DDBJ databases">
        <authorList>
            <person name="McCartney M.A."/>
            <person name="Auch B."/>
            <person name="Kono T."/>
            <person name="Mallez S."/>
            <person name="Becker A."/>
            <person name="Gohl D.M."/>
            <person name="Silverstein K.A.T."/>
            <person name="Koren S."/>
            <person name="Bechman K.B."/>
            <person name="Herman A."/>
            <person name="Abrahante J.E."/>
            <person name="Garbe J."/>
        </authorList>
    </citation>
    <scope>NUCLEOTIDE SEQUENCE</scope>
    <source>
        <strain evidence="1">Duluth1</strain>
        <tissue evidence="1">Whole animal</tissue>
    </source>
</reference>
<reference evidence="1" key="1">
    <citation type="journal article" date="2019" name="bioRxiv">
        <title>The Genome of the Zebra Mussel, Dreissena polymorpha: A Resource for Invasive Species Research.</title>
        <authorList>
            <person name="McCartney M.A."/>
            <person name="Auch B."/>
            <person name="Kono T."/>
            <person name="Mallez S."/>
            <person name="Zhang Y."/>
            <person name="Obille A."/>
            <person name="Becker A."/>
            <person name="Abrahante J.E."/>
            <person name="Garbe J."/>
            <person name="Badalamenti J.P."/>
            <person name="Herman A."/>
            <person name="Mangelson H."/>
            <person name="Liachko I."/>
            <person name="Sullivan S."/>
            <person name="Sone E.D."/>
            <person name="Koren S."/>
            <person name="Silverstein K.A.T."/>
            <person name="Beckman K.B."/>
            <person name="Gohl D.M."/>
        </authorList>
    </citation>
    <scope>NUCLEOTIDE SEQUENCE</scope>
    <source>
        <strain evidence="1">Duluth1</strain>
        <tissue evidence="1">Whole animal</tissue>
    </source>
</reference>